<evidence type="ECO:0000256" key="1">
    <source>
        <dbReference type="SAM" id="MobiDB-lite"/>
    </source>
</evidence>
<sequence>MLVIVLVLVLAAGGVLVGAVAVDQPGWAWSSVLLCVLGAVLLVVDRFRRRRGASSLAQEPPAAEGERTAQAEPVSFDAEEEPAEEDTDAADSLVVSELAAEVVVVDERPRYHLRACAWVGQRETLPLPVREARELGFSPCAVCGPDAALVATARAATPE</sequence>
<feature type="compositionally biased region" description="Acidic residues" evidence="1">
    <location>
        <begin position="77"/>
        <end position="89"/>
    </location>
</feature>
<proteinExistence type="predicted"/>
<dbReference type="EMBL" id="BAAAUX010000007">
    <property type="protein sequence ID" value="GAA2782083.1"/>
    <property type="molecule type" value="Genomic_DNA"/>
</dbReference>
<reference evidence="3 4" key="1">
    <citation type="journal article" date="2019" name="Int. J. Syst. Evol. Microbiol.">
        <title>The Global Catalogue of Microorganisms (GCM) 10K type strain sequencing project: providing services to taxonomists for standard genome sequencing and annotation.</title>
        <authorList>
            <consortium name="The Broad Institute Genomics Platform"/>
            <consortium name="The Broad Institute Genome Sequencing Center for Infectious Disease"/>
            <person name="Wu L."/>
            <person name="Ma J."/>
        </authorList>
    </citation>
    <scope>NUCLEOTIDE SEQUENCE [LARGE SCALE GENOMIC DNA]</scope>
    <source>
        <strain evidence="3 4">JCM 9383</strain>
    </source>
</reference>
<keyword evidence="2" id="KW-0472">Membrane</keyword>
<keyword evidence="2" id="KW-1133">Transmembrane helix</keyword>
<organism evidence="3 4">
    <name type="scientific">Saccharopolyspora taberi</name>
    <dbReference type="NCBI Taxonomy" id="60895"/>
    <lineage>
        <taxon>Bacteria</taxon>
        <taxon>Bacillati</taxon>
        <taxon>Actinomycetota</taxon>
        <taxon>Actinomycetes</taxon>
        <taxon>Pseudonocardiales</taxon>
        <taxon>Pseudonocardiaceae</taxon>
        <taxon>Saccharopolyspora</taxon>
    </lineage>
</organism>
<evidence type="ECO:0000256" key="2">
    <source>
        <dbReference type="SAM" id="Phobius"/>
    </source>
</evidence>
<comment type="caution">
    <text evidence="3">The sequence shown here is derived from an EMBL/GenBank/DDBJ whole genome shotgun (WGS) entry which is preliminary data.</text>
</comment>
<evidence type="ECO:0000313" key="4">
    <source>
        <dbReference type="Proteomes" id="UP001500979"/>
    </source>
</evidence>
<feature type="region of interest" description="Disordered" evidence="1">
    <location>
        <begin position="55"/>
        <end position="91"/>
    </location>
</feature>
<name>A0ABN3V8K8_9PSEU</name>
<accession>A0ABN3V8K8</accession>
<keyword evidence="2" id="KW-0812">Transmembrane</keyword>
<evidence type="ECO:0000313" key="3">
    <source>
        <dbReference type="EMBL" id="GAA2782083.1"/>
    </source>
</evidence>
<keyword evidence="4" id="KW-1185">Reference proteome</keyword>
<feature type="transmembrane region" description="Helical" evidence="2">
    <location>
        <begin position="27"/>
        <end position="44"/>
    </location>
</feature>
<gene>
    <name evidence="3" type="ORF">GCM10010470_15050</name>
</gene>
<dbReference type="Proteomes" id="UP001500979">
    <property type="component" value="Unassembled WGS sequence"/>
</dbReference>
<protein>
    <submittedName>
        <fullName evidence="3">Uncharacterized protein</fullName>
    </submittedName>
</protein>